<name>A0ABD1QB58_9LAMI</name>
<protein>
    <recommendedName>
        <fullName evidence="6">Arabinogalactan-like protein</fullName>
    </recommendedName>
</protein>
<keyword evidence="2" id="KW-0472">Membrane</keyword>
<dbReference type="Proteomes" id="UP001604277">
    <property type="component" value="Unassembled WGS sequence"/>
</dbReference>
<evidence type="ECO:0000256" key="3">
    <source>
        <dbReference type="SAM" id="SignalP"/>
    </source>
</evidence>
<feature type="chain" id="PRO_5044795343" description="Arabinogalactan-like protein" evidence="3">
    <location>
        <begin position="22"/>
        <end position="115"/>
    </location>
</feature>
<organism evidence="4 5">
    <name type="scientific">Forsythia ovata</name>
    <dbReference type="NCBI Taxonomy" id="205694"/>
    <lineage>
        <taxon>Eukaryota</taxon>
        <taxon>Viridiplantae</taxon>
        <taxon>Streptophyta</taxon>
        <taxon>Embryophyta</taxon>
        <taxon>Tracheophyta</taxon>
        <taxon>Spermatophyta</taxon>
        <taxon>Magnoliopsida</taxon>
        <taxon>eudicotyledons</taxon>
        <taxon>Gunneridae</taxon>
        <taxon>Pentapetalae</taxon>
        <taxon>asterids</taxon>
        <taxon>lamiids</taxon>
        <taxon>Lamiales</taxon>
        <taxon>Oleaceae</taxon>
        <taxon>Forsythieae</taxon>
        <taxon>Forsythia</taxon>
    </lineage>
</organism>
<comment type="caution">
    <text evidence="4">The sequence shown here is derived from an EMBL/GenBank/DDBJ whole genome shotgun (WGS) entry which is preliminary data.</text>
</comment>
<dbReference type="AlphaFoldDB" id="A0ABD1QB58"/>
<feature type="compositionally biased region" description="Low complexity" evidence="1">
    <location>
        <begin position="29"/>
        <end position="39"/>
    </location>
</feature>
<evidence type="ECO:0000313" key="5">
    <source>
        <dbReference type="Proteomes" id="UP001604277"/>
    </source>
</evidence>
<keyword evidence="3" id="KW-0732">Signal</keyword>
<feature type="region of interest" description="Disordered" evidence="1">
    <location>
        <begin position="23"/>
        <end position="82"/>
    </location>
</feature>
<evidence type="ECO:0008006" key="6">
    <source>
        <dbReference type="Google" id="ProtNLM"/>
    </source>
</evidence>
<evidence type="ECO:0000256" key="2">
    <source>
        <dbReference type="SAM" id="Phobius"/>
    </source>
</evidence>
<keyword evidence="2" id="KW-1133">Transmembrane helix</keyword>
<accession>A0ABD1QB58</accession>
<keyword evidence="2" id="KW-0812">Transmembrane</keyword>
<feature type="signal peptide" evidence="3">
    <location>
        <begin position="1"/>
        <end position="21"/>
    </location>
</feature>
<proteinExistence type="predicted"/>
<dbReference type="EMBL" id="JBFOLJ010000015">
    <property type="protein sequence ID" value="KAL2473386.1"/>
    <property type="molecule type" value="Genomic_DNA"/>
</dbReference>
<keyword evidence="5" id="KW-1185">Reference proteome</keyword>
<reference evidence="5" key="1">
    <citation type="submission" date="2024-07" db="EMBL/GenBank/DDBJ databases">
        <title>Two chromosome-level genome assemblies of Korean endemic species Abeliophyllum distichum and Forsythia ovata (Oleaceae).</title>
        <authorList>
            <person name="Jang H."/>
        </authorList>
    </citation>
    <scope>NUCLEOTIDE SEQUENCE [LARGE SCALE GENOMIC DNA]</scope>
</reference>
<sequence>MALQVFVLALIFLTVVGLVAADSSPSHAPKASFPKSVPSPKKKSPIDEPSSPPAPGSEASSPTPTTSKSSPPDALGPAASDTPSAYALTSDYSGAAALKISYAIVAVGAIGFFFF</sequence>
<evidence type="ECO:0000256" key="1">
    <source>
        <dbReference type="SAM" id="MobiDB-lite"/>
    </source>
</evidence>
<gene>
    <name evidence="4" type="ORF">Fot_49122</name>
</gene>
<evidence type="ECO:0000313" key="4">
    <source>
        <dbReference type="EMBL" id="KAL2473386.1"/>
    </source>
</evidence>
<feature type="transmembrane region" description="Helical" evidence="2">
    <location>
        <begin position="92"/>
        <end position="114"/>
    </location>
</feature>
<feature type="compositionally biased region" description="Low complexity" evidence="1">
    <location>
        <begin position="56"/>
        <end position="73"/>
    </location>
</feature>